<accession>A0A9P8VF84</accession>
<sequence length="540" mass="59599">MRLNPVILTAFVPLTLAGAKYKLVAKPECTETISGGFRHTGIFHTCEDLVRMQTKVWAGEEPWTTAFSRTFNQSPIGLEVPSVGAYHILGPLPALPFGEDAWSSNFTVDAQYASPHTVAYFVTGHHFHRQRALYAVRRWLTTLDLLEEYIRGGAGLRYLTAACEILRSTKSSVWTEADTQLYHDFATLVRANWDSINGMARPDLFFNQGAYANGGAMAMAVFIEDADLFRPMVLQGTVGANPLPYIDYSIRRMIPNDSESYGQVTEMGRDQVHPAGTLKIFADMAYTADVQGNLGGRIEYVDMFSFDGYRLLAGYEYFACYNLGHDVSGESRWINEPAGTIYERVANTSDRGMPFRTMQHPTDSGALWSPTAAYYRFRELTLGLDTLIYAKEGNFEGLNFTRAAGYGAAYLDVIAGTASRRLSDDEETVEGRARNGTTPDIAVIESNATLAYPLLWNVLSKPVIRLEVLSADGADLVVRNMSAVLAEYHLPAGDEFETVFVNTTLGASPGRQFLYLDVSGGVEIASFGMIGADEVDMPFE</sequence>
<comment type="caution">
    <text evidence="2">The sequence shown here is derived from an EMBL/GenBank/DDBJ whole genome shotgun (WGS) entry which is preliminary data.</text>
</comment>
<evidence type="ECO:0000313" key="3">
    <source>
        <dbReference type="Proteomes" id="UP000770015"/>
    </source>
</evidence>
<feature type="chain" id="PRO_5040197657" evidence="1">
    <location>
        <begin position="20"/>
        <end position="540"/>
    </location>
</feature>
<dbReference type="Proteomes" id="UP000770015">
    <property type="component" value="Unassembled WGS sequence"/>
</dbReference>
<dbReference type="AlphaFoldDB" id="A0A9P8VF84"/>
<feature type="signal peptide" evidence="1">
    <location>
        <begin position="1"/>
        <end position="19"/>
    </location>
</feature>
<dbReference type="InterPro" id="IPR008929">
    <property type="entry name" value="Chondroitin_lyas"/>
</dbReference>
<protein>
    <submittedName>
        <fullName evidence="2">Uncharacterized protein</fullName>
    </submittedName>
</protein>
<keyword evidence="1" id="KW-0732">Signal</keyword>
<reference evidence="2" key="1">
    <citation type="journal article" date="2021" name="Nat. Commun.">
        <title>Genetic determinants of endophytism in the Arabidopsis root mycobiome.</title>
        <authorList>
            <person name="Mesny F."/>
            <person name="Miyauchi S."/>
            <person name="Thiergart T."/>
            <person name="Pickel B."/>
            <person name="Atanasova L."/>
            <person name="Karlsson M."/>
            <person name="Huettel B."/>
            <person name="Barry K.W."/>
            <person name="Haridas S."/>
            <person name="Chen C."/>
            <person name="Bauer D."/>
            <person name="Andreopoulos W."/>
            <person name="Pangilinan J."/>
            <person name="LaButti K."/>
            <person name="Riley R."/>
            <person name="Lipzen A."/>
            <person name="Clum A."/>
            <person name="Drula E."/>
            <person name="Henrissat B."/>
            <person name="Kohler A."/>
            <person name="Grigoriev I.V."/>
            <person name="Martin F.M."/>
            <person name="Hacquard S."/>
        </authorList>
    </citation>
    <scope>NUCLEOTIDE SEQUENCE</scope>
    <source>
        <strain evidence="2">MPI-SDFR-AT-0117</strain>
    </source>
</reference>
<gene>
    <name evidence="2" type="ORF">F5X68DRAFT_259443</name>
</gene>
<evidence type="ECO:0000313" key="2">
    <source>
        <dbReference type="EMBL" id="KAH6691367.1"/>
    </source>
</evidence>
<dbReference type="EMBL" id="JAGSXJ010000005">
    <property type="protein sequence ID" value="KAH6691367.1"/>
    <property type="molecule type" value="Genomic_DNA"/>
</dbReference>
<proteinExistence type="predicted"/>
<evidence type="ECO:0000256" key="1">
    <source>
        <dbReference type="SAM" id="SignalP"/>
    </source>
</evidence>
<dbReference type="SUPFAM" id="SSF48230">
    <property type="entry name" value="Chondroitin AC/alginate lyase"/>
    <property type="match status" value="1"/>
</dbReference>
<keyword evidence="3" id="KW-1185">Reference proteome</keyword>
<dbReference type="OrthoDB" id="5280547at2759"/>
<name>A0A9P8VF84_9PEZI</name>
<organism evidence="2 3">
    <name type="scientific">Plectosphaerella plurivora</name>
    <dbReference type="NCBI Taxonomy" id="936078"/>
    <lineage>
        <taxon>Eukaryota</taxon>
        <taxon>Fungi</taxon>
        <taxon>Dikarya</taxon>
        <taxon>Ascomycota</taxon>
        <taxon>Pezizomycotina</taxon>
        <taxon>Sordariomycetes</taxon>
        <taxon>Hypocreomycetidae</taxon>
        <taxon>Glomerellales</taxon>
        <taxon>Plectosphaerellaceae</taxon>
        <taxon>Plectosphaerella</taxon>
    </lineage>
</organism>